<proteinExistence type="predicted"/>
<gene>
    <name evidence="1" type="ORF">HND93_11765</name>
</gene>
<protein>
    <recommendedName>
        <fullName evidence="3">SlyX protein</fullName>
    </recommendedName>
</protein>
<comment type="caution">
    <text evidence="1">The sequence shown here is derived from an EMBL/GenBank/DDBJ whole genome shotgun (WGS) entry which is preliminary data.</text>
</comment>
<sequence length="83" mass="9096">MNDLNDHDLRAQLARLTELVARRFDRIEERLNGLDRDNGEIIGMLIALKAGLDGTLGDLAAEVAALDDADEPDDDAQPGHFLN</sequence>
<dbReference type="Proteomes" id="UP000584642">
    <property type="component" value="Unassembled WGS sequence"/>
</dbReference>
<name>A0ABX2TAX6_9PROT</name>
<evidence type="ECO:0000313" key="1">
    <source>
        <dbReference type="EMBL" id="NYZ20392.1"/>
    </source>
</evidence>
<reference evidence="1 2" key="1">
    <citation type="submission" date="2020-05" db="EMBL/GenBank/DDBJ databases">
        <title>Azospirillum oleiclasticum sp. nov, a nitrogen-fixing and heavy crude oil-emulsifying bacterium isolated from the crude oil of Yumen Oilfield.</title>
        <authorList>
            <person name="Wu D."/>
            <person name="Cai M."/>
            <person name="Zhang X."/>
        </authorList>
    </citation>
    <scope>NUCLEOTIDE SEQUENCE [LARGE SCALE GENOMIC DNA]</scope>
    <source>
        <strain evidence="1 2">ROY-1-1-2</strain>
    </source>
</reference>
<evidence type="ECO:0008006" key="3">
    <source>
        <dbReference type="Google" id="ProtNLM"/>
    </source>
</evidence>
<dbReference type="EMBL" id="JABFDB010000006">
    <property type="protein sequence ID" value="NYZ20392.1"/>
    <property type="molecule type" value="Genomic_DNA"/>
</dbReference>
<keyword evidence="2" id="KW-1185">Reference proteome</keyword>
<dbReference type="RefSeq" id="WP_180282144.1">
    <property type="nucleotide sequence ID" value="NZ_JABFDB010000006.1"/>
</dbReference>
<accession>A0ABX2TAX6</accession>
<organism evidence="1 2">
    <name type="scientific">Azospirillum oleiclasticum</name>
    <dbReference type="NCBI Taxonomy" id="2735135"/>
    <lineage>
        <taxon>Bacteria</taxon>
        <taxon>Pseudomonadati</taxon>
        <taxon>Pseudomonadota</taxon>
        <taxon>Alphaproteobacteria</taxon>
        <taxon>Rhodospirillales</taxon>
        <taxon>Azospirillaceae</taxon>
        <taxon>Azospirillum</taxon>
    </lineage>
</organism>
<evidence type="ECO:0000313" key="2">
    <source>
        <dbReference type="Proteomes" id="UP000584642"/>
    </source>
</evidence>